<accession>A0ACB9C141</accession>
<reference evidence="2" key="1">
    <citation type="journal article" date="2022" name="Mol. Ecol. Resour.">
        <title>The genomes of chicory, endive, great burdock and yacon provide insights into Asteraceae palaeo-polyploidization history and plant inulin production.</title>
        <authorList>
            <person name="Fan W."/>
            <person name="Wang S."/>
            <person name="Wang H."/>
            <person name="Wang A."/>
            <person name="Jiang F."/>
            <person name="Liu H."/>
            <person name="Zhao H."/>
            <person name="Xu D."/>
            <person name="Zhang Y."/>
        </authorList>
    </citation>
    <scope>NUCLEOTIDE SEQUENCE [LARGE SCALE GENOMIC DNA]</scope>
    <source>
        <strain evidence="2">cv. Niubang</strain>
    </source>
</reference>
<proteinExistence type="predicted"/>
<dbReference type="Proteomes" id="UP001055879">
    <property type="component" value="Linkage Group LG05"/>
</dbReference>
<dbReference type="EMBL" id="CM042051">
    <property type="protein sequence ID" value="KAI3728027.1"/>
    <property type="molecule type" value="Genomic_DNA"/>
</dbReference>
<gene>
    <name evidence="1" type="ORF">L6452_16653</name>
</gene>
<keyword evidence="2" id="KW-1185">Reference proteome</keyword>
<protein>
    <submittedName>
        <fullName evidence="1">Uncharacterized protein</fullName>
    </submittedName>
</protein>
<organism evidence="1 2">
    <name type="scientific">Arctium lappa</name>
    <name type="common">Greater burdock</name>
    <name type="synonym">Lappa major</name>
    <dbReference type="NCBI Taxonomy" id="4217"/>
    <lineage>
        <taxon>Eukaryota</taxon>
        <taxon>Viridiplantae</taxon>
        <taxon>Streptophyta</taxon>
        <taxon>Embryophyta</taxon>
        <taxon>Tracheophyta</taxon>
        <taxon>Spermatophyta</taxon>
        <taxon>Magnoliopsida</taxon>
        <taxon>eudicotyledons</taxon>
        <taxon>Gunneridae</taxon>
        <taxon>Pentapetalae</taxon>
        <taxon>asterids</taxon>
        <taxon>campanulids</taxon>
        <taxon>Asterales</taxon>
        <taxon>Asteraceae</taxon>
        <taxon>Carduoideae</taxon>
        <taxon>Cardueae</taxon>
        <taxon>Arctiinae</taxon>
        <taxon>Arctium</taxon>
    </lineage>
</organism>
<comment type="caution">
    <text evidence="1">The sequence shown here is derived from an EMBL/GenBank/DDBJ whole genome shotgun (WGS) entry which is preliminary data.</text>
</comment>
<evidence type="ECO:0000313" key="2">
    <source>
        <dbReference type="Proteomes" id="UP001055879"/>
    </source>
</evidence>
<evidence type="ECO:0000313" key="1">
    <source>
        <dbReference type="EMBL" id="KAI3728027.1"/>
    </source>
</evidence>
<sequence>MATISHLFFWVFLWDLKRYKVVDPRTFHYLNQSNSYQIDGLDESKEYFATKNAMDVVGINFEKQMLLVESFVLLDSNKDGHVSKNKMVLAIEETTSGEPFIDGKVVPMNPKYREEWIRNNARANERNMRNDRSCFLITYFVAWGFETKQQFKLDLLILINLGTAELSTARGCHNK</sequence>
<reference evidence="1 2" key="2">
    <citation type="journal article" date="2022" name="Mol. Ecol. Resour.">
        <title>The genomes of chicory, endive, great burdock and yacon provide insights into Asteraceae paleo-polyploidization history and plant inulin production.</title>
        <authorList>
            <person name="Fan W."/>
            <person name="Wang S."/>
            <person name="Wang H."/>
            <person name="Wang A."/>
            <person name="Jiang F."/>
            <person name="Liu H."/>
            <person name="Zhao H."/>
            <person name="Xu D."/>
            <person name="Zhang Y."/>
        </authorList>
    </citation>
    <scope>NUCLEOTIDE SEQUENCE [LARGE SCALE GENOMIC DNA]</scope>
    <source>
        <strain evidence="2">cv. Niubang</strain>
    </source>
</reference>
<name>A0ACB9C141_ARCLA</name>